<dbReference type="InterPro" id="IPR029044">
    <property type="entry name" value="Nucleotide-diphossugar_trans"/>
</dbReference>
<keyword evidence="4" id="KW-1133">Transmembrane helix</keyword>
<organism evidence="6 7">
    <name type="scientific">Jiulongibacter sediminis</name>
    <dbReference type="NCBI Taxonomy" id="1605367"/>
    <lineage>
        <taxon>Bacteria</taxon>
        <taxon>Pseudomonadati</taxon>
        <taxon>Bacteroidota</taxon>
        <taxon>Cytophagia</taxon>
        <taxon>Cytophagales</taxon>
        <taxon>Leadbetterellaceae</taxon>
        <taxon>Jiulongibacter</taxon>
    </lineage>
</organism>
<dbReference type="Pfam" id="PF00535">
    <property type="entry name" value="Glycos_transf_2"/>
    <property type="match status" value="1"/>
</dbReference>
<gene>
    <name evidence="6" type="ORF">AFM12_05995</name>
</gene>
<keyword evidence="4" id="KW-0472">Membrane</keyword>
<sequence>MDQTLHYISLYVQYGIIFYAIFLMSSYLILSVISIQALYKYLRIAEYTDHKDLLPSDISPKISLLAPAYNEGLTIVENIRSLLSLHYSDFEVIIINDGSKDDTLIKAIEAYKMVPTDFIVSNDIPCKAIRTVYKSSLPEFSNLLLVDKLNGGKADALNAGVNVSTADYITCIDVDCILEQDSLLKLVKPFIDSEKRVIATGGVIRIINSCEIKNGSITQINVPKNLIARMQVLEYLRAFLLGRMAWGNLSGLLIISGAFGMFDKEIVKAVGGYDSTTVGEDMELVVRMRRYMVEKEIPYCVKFIPDPLCWTEAPENTQILGRQRNRWTRGTVETLWLHRKMFFNPKYGIMGLLSYPYWFFFEFLAPILEFIGIVWMIFATIFNLVNWPYFIAITACVYTFAVMLSMLAILAEEITFYQYKNSRDIWKLVGAGLMEPFVYHPFLVWSAMKGHVDKIKGKKSWGEMTRVGLKST</sequence>
<comment type="similarity">
    <text evidence="1">Belongs to the glycosyltransferase 2 family.</text>
</comment>
<reference evidence="6 7" key="1">
    <citation type="submission" date="2015-07" db="EMBL/GenBank/DDBJ databases">
        <title>The draft genome sequence of Leadbetterella sp. JN14-9.</title>
        <authorList>
            <person name="Liu Y."/>
            <person name="Du J."/>
            <person name="Shao Z."/>
        </authorList>
    </citation>
    <scope>NUCLEOTIDE SEQUENCE [LARGE SCALE GENOMIC DNA]</scope>
    <source>
        <strain evidence="6 7">JN14-9</strain>
    </source>
</reference>
<feature type="domain" description="Glycosyltransferase 2-like" evidence="5">
    <location>
        <begin position="63"/>
        <end position="232"/>
    </location>
</feature>
<evidence type="ECO:0000313" key="6">
    <source>
        <dbReference type="EMBL" id="KPM48213.1"/>
    </source>
</evidence>
<evidence type="ECO:0000259" key="5">
    <source>
        <dbReference type="Pfam" id="PF00535"/>
    </source>
</evidence>
<evidence type="ECO:0000256" key="2">
    <source>
        <dbReference type="ARBA" id="ARBA00022676"/>
    </source>
</evidence>
<dbReference type="EMBL" id="LGTQ01000006">
    <property type="protein sequence ID" value="KPM48213.1"/>
    <property type="molecule type" value="Genomic_DNA"/>
</dbReference>
<dbReference type="Gene3D" id="3.90.550.10">
    <property type="entry name" value="Spore Coat Polysaccharide Biosynthesis Protein SpsA, Chain A"/>
    <property type="match status" value="1"/>
</dbReference>
<dbReference type="AlphaFoldDB" id="A0A0P7C2F1"/>
<proteinExistence type="inferred from homology"/>
<dbReference type="PANTHER" id="PTHR43630">
    <property type="entry name" value="POLY-BETA-1,6-N-ACETYL-D-GLUCOSAMINE SYNTHASE"/>
    <property type="match status" value="1"/>
</dbReference>
<keyword evidence="4" id="KW-0812">Transmembrane</keyword>
<feature type="transmembrane region" description="Helical" evidence="4">
    <location>
        <begin position="12"/>
        <end position="33"/>
    </location>
</feature>
<name>A0A0P7C2F1_9BACT</name>
<evidence type="ECO:0000256" key="4">
    <source>
        <dbReference type="SAM" id="Phobius"/>
    </source>
</evidence>
<keyword evidence="3 6" id="KW-0808">Transferase</keyword>
<dbReference type="PATRIC" id="fig|1605367.3.peg.2561"/>
<comment type="caution">
    <text evidence="6">The sequence shown here is derived from an EMBL/GenBank/DDBJ whole genome shotgun (WGS) entry which is preliminary data.</text>
</comment>
<evidence type="ECO:0000256" key="1">
    <source>
        <dbReference type="ARBA" id="ARBA00006739"/>
    </source>
</evidence>
<dbReference type="PANTHER" id="PTHR43630:SF1">
    <property type="entry name" value="POLY-BETA-1,6-N-ACETYL-D-GLUCOSAMINE SYNTHASE"/>
    <property type="match status" value="1"/>
</dbReference>
<dbReference type="GO" id="GO:0016757">
    <property type="term" value="F:glycosyltransferase activity"/>
    <property type="evidence" value="ECO:0007669"/>
    <property type="project" value="UniProtKB-KW"/>
</dbReference>
<dbReference type="STRING" id="1605367.AFM12_05995"/>
<keyword evidence="2" id="KW-0328">Glycosyltransferase</keyword>
<dbReference type="InterPro" id="IPR001173">
    <property type="entry name" value="Glyco_trans_2-like"/>
</dbReference>
<protein>
    <submittedName>
        <fullName evidence="6">Glycosyl transferase family 2</fullName>
    </submittedName>
</protein>
<dbReference type="CDD" id="cd06423">
    <property type="entry name" value="CESA_like"/>
    <property type="match status" value="1"/>
</dbReference>
<dbReference type="SUPFAM" id="SSF53448">
    <property type="entry name" value="Nucleotide-diphospho-sugar transferases"/>
    <property type="match status" value="1"/>
</dbReference>
<accession>A0A0P7C2F1</accession>
<feature type="transmembrane region" description="Helical" evidence="4">
    <location>
        <begin position="387"/>
        <end position="411"/>
    </location>
</feature>
<evidence type="ECO:0000313" key="7">
    <source>
        <dbReference type="Proteomes" id="UP000050454"/>
    </source>
</evidence>
<keyword evidence="7" id="KW-1185">Reference proteome</keyword>
<dbReference type="Proteomes" id="UP000050454">
    <property type="component" value="Unassembled WGS sequence"/>
</dbReference>
<feature type="transmembrane region" description="Helical" evidence="4">
    <location>
        <begin position="357"/>
        <end position="381"/>
    </location>
</feature>
<dbReference type="RefSeq" id="WP_055145284.1">
    <property type="nucleotide sequence ID" value="NZ_JXSZ01000006.1"/>
</dbReference>
<evidence type="ECO:0000256" key="3">
    <source>
        <dbReference type="ARBA" id="ARBA00022679"/>
    </source>
</evidence>